<evidence type="ECO:0000313" key="2">
    <source>
        <dbReference type="Proteomes" id="UP001060215"/>
    </source>
</evidence>
<name>A0ACC0G0I1_9ERIC</name>
<proteinExistence type="predicted"/>
<accession>A0ACC0G0I1</accession>
<dbReference type="EMBL" id="CM045769">
    <property type="protein sequence ID" value="KAI7994425.1"/>
    <property type="molecule type" value="Genomic_DNA"/>
</dbReference>
<protein>
    <submittedName>
        <fullName evidence="1">Uncharacterized protein</fullName>
    </submittedName>
</protein>
<organism evidence="1 2">
    <name type="scientific">Camellia lanceoleosa</name>
    <dbReference type="NCBI Taxonomy" id="1840588"/>
    <lineage>
        <taxon>Eukaryota</taxon>
        <taxon>Viridiplantae</taxon>
        <taxon>Streptophyta</taxon>
        <taxon>Embryophyta</taxon>
        <taxon>Tracheophyta</taxon>
        <taxon>Spermatophyta</taxon>
        <taxon>Magnoliopsida</taxon>
        <taxon>eudicotyledons</taxon>
        <taxon>Gunneridae</taxon>
        <taxon>Pentapetalae</taxon>
        <taxon>asterids</taxon>
        <taxon>Ericales</taxon>
        <taxon>Theaceae</taxon>
        <taxon>Camellia</taxon>
    </lineage>
</organism>
<keyword evidence="2" id="KW-1185">Reference proteome</keyword>
<comment type="caution">
    <text evidence="1">The sequence shown here is derived from an EMBL/GenBank/DDBJ whole genome shotgun (WGS) entry which is preliminary data.</text>
</comment>
<dbReference type="Proteomes" id="UP001060215">
    <property type="component" value="Chromosome 12"/>
</dbReference>
<evidence type="ECO:0000313" key="1">
    <source>
        <dbReference type="EMBL" id="KAI7994425.1"/>
    </source>
</evidence>
<gene>
    <name evidence="1" type="ORF">LOK49_LG11G01249</name>
</gene>
<reference evidence="1 2" key="1">
    <citation type="journal article" date="2022" name="Plant J.">
        <title>Chromosome-level genome of Camellia lanceoleosa provides a valuable resource for understanding genome evolution and self-incompatibility.</title>
        <authorList>
            <person name="Gong W."/>
            <person name="Xiao S."/>
            <person name="Wang L."/>
            <person name="Liao Z."/>
            <person name="Chang Y."/>
            <person name="Mo W."/>
            <person name="Hu G."/>
            <person name="Li W."/>
            <person name="Zhao G."/>
            <person name="Zhu H."/>
            <person name="Hu X."/>
            <person name="Ji K."/>
            <person name="Xiang X."/>
            <person name="Song Q."/>
            <person name="Yuan D."/>
            <person name="Jin S."/>
            <person name="Zhang L."/>
        </authorList>
    </citation>
    <scope>NUCLEOTIDE SEQUENCE [LARGE SCALE GENOMIC DNA]</scope>
    <source>
        <strain evidence="1">SQ_2022a</strain>
    </source>
</reference>
<sequence>MPSLSTIYATNLLCFHLLRSEFIRYSLFLSHSHQTHTTLLSFSLFYDLLVLDIHLDTI</sequence>